<dbReference type="Proteomes" id="UP000006889">
    <property type="component" value="Chromosome"/>
</dbReference>
<reference key="1">
    <citation type="submission" date="2010-09" db="EMBL/GenBank/DDBJ databases">
        <title>Complete sequence of Caldicellulosiruptor owensensis OL.</title>
        <authorList>
            <consortium name="US DOE Joint Genome Institute"/>
            <person name="Lucas S."/>
            <person name="Copeland A."/>
            <person name="Lapidus A."/>
            <person name="Cheng J.-F."/>
            <person name="Bruce D."/>
            <person name="Goodwin L."/>
            <person name="Pitluck S."/>
            <person name="Davenport K."/>
            <person name="Detter J.C."/>
            <person name="Han C."/>
            <person name="Tapia R."/>
            <person name="Land M."/>
            <person name="Hauser L."/>
            <person name="Chang Y.-J."/>
            <person name="Jeffries C."/>
            <person name="Kyrpides N."/>
            <person name="Ivanova N."/>
            <person name="Mikhailova N."/>
            <person name="Blumer-Schuette S.E."/>
            <person name="Kelly R.M."/>
            <person name="Woyke T."/>
        </authorList>
    </citation>
    <scope>NUCLEOTIDE SEQUENCE</scope>
    <source>
        <strain>OL</strain>
    </source>
</reference>
<evidence type="ECO:0000313" key="2">
    <source>
        <dbReference type="Proteomes" id="UP000006889"/>
    </source>
</evidence>
<dbReference type="eggNOG" id="ENOG50309TA">
    <property type="taxonomic scope" value="Bacteria"/>
</dbReference>
<evidence type="ECO:0008006" key="3">
    <source>
        <dbReference type="Google" id="ProtNLM"/>
    </source>
</evidence>
<dbReference type="OrthoDB" id="1908548at2"/>
<dbReference type="SUPFAM" id="SSF161266">
    <property type="entry name" value="Gam-like"/>
    <property type="match status" value="1"/>
</dbReference>
<dbReference type="AlphaFoldDB" id="E4Q610"/>
<dbReference type="GO" id="GO:0042262">
    <property type="term" value="P:DNA protection"/>
    <property type="evidence" value="ECO:0007669"/>
    <property type="project" value="InterPro"/>
</dbReference>
<dbReference type="KEGG" id="cow:Calow_0816"/>
<dbReference type="RefSeq" id="WP_013411777.1">
    <property type="nucleotide sequence ID" value="NC_014657.1"/>
</dbReference>
<reference evidence="1 2" key="2">
    <citation type="journal article" date="2011" name="J. Bacteriol.">
        <title>Complete genome sequences for the anaerobic, extremely thermophilic plant biomass-degrading bacteria Caldicellulosiruptor hydrothermalis, Caldicellulosiruptor kristjanssonii, Caldicellulosiruptor kronotskyensis, Caldicellulosiruptor owensenis, and Caldicellulosiruptor lactoaceticus.</title>
        <authorList>
            <person name="Blumer-Schuette S.E."/>
            <person name="Ozdemir I."/>
            <person name="Mistry D."/>
            <person name="Lucas S."/>
            <person name="Lapidus A."/>
            <person name="Cheng J.F."/>
            <person name="Goodwin L.A."/>
            <person name="Pitluck S."/>
            <person name="Land M.L."/>
            <person name="Hauser L.J."/>
            <person name="Woyke T."/>
            <person name="Mikhailova N."/>
            <person name="Pati A."/>
            <person name="Kyrpides N.C."/>
            <person name="Ivanova N."/>
            <person name="Detter J.C."/>
            <person name="Walston-Davenport K."/>
            <person name="Han S."/>
            <person name="Adams M.W."/>
            <person name="Kelly R.M."/>
        </authorList>
    </citation>
    <scope>NUCLEOTIDE SEQUENCE [LARGE SCALE GENOMIC DNA]</scope>
    <source>
        <strain evidence="2">ATCC 700167 / DSM 13100 / OL</strain>
    </source>
</reference>
<organism evidence="1 2">
    <name type="scientific">Caldicellulosiruptor owensensis (strain ATCC 700167 / DSM 13100 / OL)</name>
    <dbReference type="NCBI Taxonomy" id="632518"/>
    <lineage>
        <taxon>Bacteria</taxon>
        <taxon>Bacillati</taxon>
        <taxon>Bacillota</taxon>
        <taxon>Bacillota incertae sedis</taxon>
        <taxon>Caldicellulosiruptorales</taxon>
        <taxon>Caldicellulosiruptoraceae</taxon>
        <taxon>Caldicellulosiruptor</taxon>
    </lineage>
</organism>
<evidence type="ECO:0000313" key="1">
    <source>
        <dbReference type="EMBL" id="ADQ04384.1"/>
    </source>
</evidence>
<proteinExistence type="predicted"/>
<dbReference type="EMBL" id="CP002216">
    <property type="protein sequence ID" value="ADQ04384.1"/>
    <property type="molecule type" value="Genomic_DNA"/>
</dbReference>
<gene>
    <name evidence="1" type="ordered locus">Calow_0816</name>
</gene>
<dbReference type="Pfam" id="PF07352">
    <property type="entry name" value="Phage_Mu_Gam"/>
    <property type="match status" value="1"/>
</dbReference>
<name>E4Q610_CALOW</name>
<dbReference type="GO" id="GO:0003690">
    <property type="term" value="F:double-stranded DNA binding"/>
    <property type="evidence" value="ECO:0007669"/>
    <property type="project" value="InterPro"/>
</dbReference>
<dbReference type="HOGENOM" id="CLU_109237_1_0_9"/>
<accession>E4Q610</accession>
<sequence>MLNELELLEIREAENFMYQEIDENEDKSRFKICNLEQANWAFRKIRAFKKQIEENEKLAKAEIERIQNWLKKENEKIQKSIEFFESLIGEYLIEQRKVDPKFKLSTPYGKATFRKQQLKWEYEEDKLVEWLESMGLNEMIRVVKEPIKNEVKKLAAQIKEGQVITEDGLIIEGVKVIEQPEKLVIEIND</sequence>
<keyword evidence="2" id="KW-1185">Reference proteome</keyword>
<dbReference type="InterPro" id="IPR009951">
    <property type="entry name" value="Host-nuc_inhib_Gam"/>
</dbReference>
<protein>
    <recommendedName>
        <fullName evidence="3">Bacteriophage Mu Gam like protein</fullName>
    </recommendedName>
</protein>
<dbReference type="STRING" id="632518.Calow_0816"/>